<reference evidence="1 2" key="1">
    <citation type="journal article" date="2019" name="Commun. Biol.">
        <title>The bagworm genome reveals a unique fibroin gene that provides high tensile strength.</title>
        <authorList>
            <person name="Kono N."/>
            <person name="Nakamura H."/>
            <person name="Ohtoshi R."/>
            <person name="Tomita M."/>
            <person name="Numata K."/>
            <person name="Arakawa K."/>
        </authorList>
    </citation>
    <scope>NUCLEOTIDE SEQUENCE [LARGE SCALE GENOMIC DNA]</scope>
</reference>
<dbReference type="Proteomes" id="UP000299102">
    <property type="component" value="Unassembled WGS sequence"/>
</dbReference>
<gene>
    <name evidence="1" type="ORF">EVAR_56919_1</name>
</gene>
<proteinExistence type="predicted"/>
<dbReference type="InterPro" id="IPR005312">
    <property type="entry name" value="DUF1759"/>
</dbReference>
<dbReference type="Pfam" id="PF03564">
    <property type="entry name" value="DUF1759"/>
    <property type="match status" value="1"/>
</dbReference>
<name>A0A4C1YF59_EUMVA</name>
<evidence type="ECO:0000313" key="2">
    <source>
        <dbReference type="Proteomes" id="UP000299102"/>
    </source>
</evidence>
<comment type="caution">
    <text evidence="1">The sequence shown here is derived from an EMBL/GenBank/DDBJ whole genome shotgun (WGS) entry which is preliminary data.</text>
</comment>
<organism evidence="1 2">
    <name type="scientific">Eumeta variegata</name>
    <name type="common">Bagworm moth</name>
    <name type="synonym">Eumeta japonica</name>
    <dbReference type="NCBI Taxonomy" id="151549"/>
    <lineage>
        <taxon>Eukaryota</taxon>
        <taxon>Metazoa</taxon>
        <taxon>Ecdysozoa</taxon>
        <taxon>Arthropoda</taxon>
        <taxon>Hexapoda</taxon>
        <taxon>Insecta</taxon>
        <taxon>Pterygota</taxon>
        <taxon>Neoptera</taxon>
        <taxon>Endopterygota</taxon>
        <taxon>Lepidoptera</taxon>
        <taxon>Glossata</taxon>
        <taxon>Ditrysia</taxon>
        <taxon>Tineoidea</taxon>
        <taxon>Psychidae</taxon>
        <taxon>Oiketicinae</taxon>
        <taxon>Eumeta</taxon>
    </lineage>
</organism>
<sequence>MSSKYLWELPTFNGSHNHWLAFKSVYIDTASSFSKDKNTARLKKALKGKAKEAVTYFLIANAELSEIIRALETRFGRLDSIALAELHRLRNILRPTDSSRNICLFANSIKNSVAKLQVLDRIHYLYNTKIVKNLLGKTYSHATLSLVRLLFRANNLRTRSIEVR</sequence>
<evidence type="ECO:0000313" key="1">
    <source>
        <dbReference type="EMBL" id="GBP73442.1"/>
    </source>
</evidence>
<dbReference type="EMBL" id="BGZK01001173">
    <property type="protein sequence ID" value="GBP73442.1"/>
    <property type="molecule type" value="Genomic_DNA"/>
</dbReference>
<dbReference type="OrthoDB" id="10066767at2759"/>
<protein>
    <submittedName>
        <fullName evidence="1">Uncharacterized protein</fullName>
    </submittedName>
</protein>
<keyword evidence="2" id="KW-1185">Reference proteome</keyword>
<dbReference type="AlphaFoldDB" id="A0A4C1YF59"/>
<accession>A0A4C1YF59</accession>